<reference evidence="2" key="1">
    <citation type="submission" date="2012-04" db="EMBL/GenBank/DDBJ databases">
        <title>The Genome Sequence of Loa loa.</title>
        <authorList>
            <consortium name="The Broad Institute Genome Sequencing Platform"/>
            <consortium name="Broad Institute Genome Sequencing Center for Infectious Disease"/>
            <person name="Nutman T.B."/>
            <person name="Fink D.L."/>
            <person name="Russ C."/>
            <person name="Young S."/>
            <person name="Zeng Q."/>
            <person name="Gargeya S."/>
            <person name="Alvarado L."/>
            <person name="Berlin A."/>
            <person name="Chapman S.B."/>
            <person name="Chen Z."/>
            <person name="Freedman E."/>
            <person name="Gellesch M."/>
            <person name="Goldberg J."/>
            <person name="Griggs A."/>
            <person name="Gujja S."/>
            <person name="Heilman E.R."/>
            <person name="Heiman D."/>
            <person name="Howarth C."/>
            <person name="Mehta T."/>
            <person name="Neiman D."/>
            <person name="Pearson M."/>
            <person name="Roberts A."/>
            <person name="Saif S."/>
            <person name="Shea T."/>
            <person name="Shenoy N."/>
            <person name="Sisk P."/>
            <person name="Stolte C."/>
            <person name="Sykes S."/>
            <person name="White J."/>
            <person name="Yandava C."/>
            <person name="Haas B."/>
            <person name="Henn M.R."/>
            <person name="Nusbaum C."/>
            <person name="Birren B."/>
        </authorList>
    </citation>
    <scope>NUCLEOTIDE SEQUENCE [LARGE SCALE GENOMIC DNA]</scope>
</reference>
<dbReference type="RefSeq" id="XP_003149838.1">
    <property type="nucleotide sequence ID" value="XM_003149790.1"/>
</dbReference>
<proteinExistence type="predicted"/>
<dbReference type="EMBL" id="JH712078">
    <property type="protein sequence ID" value="EFO14231.1"/>
    <property type="molecule type" value="Genomic_DNA"/>
</dbReference>
<accession>A0A1S0TI10</accession>
<dbReference type="InParanoid" id="A0A1S0TI10"/>
<feature type="compositionally biased region" description="Basic residues" evidence="1">
    <location>
        <begin position="46"/>
        <end position="55"/>
    </location>
</feature>
<evidence type="ECO:0000313" key="2">
    <source>
        <dbReference type="EMBL" id="EFO14231.1"/>
    </source>
</evidence>
<dbReference type="AlphaFoldDB" id="A0A1S0TI10"/>
<name>A0A1S0TI10_LOALO</name>
<dbReference type="KEGG" id="loa:LOAG_14293"/>
<feature type="non-terminal residue" evidence="2">
    <location>
        <position position="1"/>
    </location>
</feature>
<evidence type="ECO:0000256" key="1">
    <source>
        <dbReference type="SAM" id="MobiDB-lite"/>
    </source>
</evidence>
<feature type="region of interest" description="Disordered" evidence="1">
    <location>
        <begin position="40"/>
        <end position="70"/>
    </location>
</feature>
<organism evidence="2">
    <name type="scientific">Loa loa</name>
    <name type="common">Eye worm</name>
    <name type="synonym">Filaria loa</name>
    <dbReference type="NCBI Taxonomy" id="7209"/>
    <lineage>
        <taxon>Eukaryota</taxon>
        <taxon>Metazoa</taxon>
        <taxon>Ecdysozoa</taxon>
        <taxon>Nematoda</taxon>
        <taxon>Chromadorea</taxon>
        <taxon>Rhabditida</taxon>
        <taxon>Spirurina</taxon>
        <taxon>Spiruromorpha</taxon>
        <taxon>Filarioidea</taxon>
        <taxon>Onchocercidae</taxon>
        <taxon>Loa</taxon>
    </lineage>
</organism>
<gene>
    <name evidence="2" type="ORF">LOAG_14293</name>
</gene>
<feature type="non-terminal residue" evidence="2">
    <location>
        <position position="105"/>
    </location>
</feature>
<dbReference type="CTD" id="9951773"/>
<protein>
    <submittedName>
        <fullName evidence="2">Uncharacterized protein</fullName>
    </submittedName>
</protein>
<dbReference type="GeneID" id="9951773"/>
<sequence length="105" mass="12683">VFIMELNNEDKYGTGDNHRCLSSFYDFVYEKPFGRKLIVRTDGGRKGGRNNKRERKREEEKERERERKSEEIPLRILRTDPYLNQTIHICKRAYRLQAQHPVFNP</sequence>
<feature type="compositionally biased region" description="Basic and acidic residues" evidence="1">
    <location>
        <begin position="56"/>
        <end position="70"/>
    </location>
</feature>